<dbReference type="Gene3D" id="2.130.10.130">
    <property type="entry name" value="Integrin alpha, N-terminal"/>
    <property type="match status" value="2"/>
</dbReference>
<dbReference type="AlphaFoldDB" id="A0A120MYQ8"/>
<sequence length="516" mass="57614">MNFKKPYLFIFYLLLLVGLFSGTLLINGCSSKEPETYTITGDTLVDGKKLVEINCTKCHALVPANALNKNVWSHHTLPHMAHYLGLSSYLGGYYKSEKDTGGMSLAEWQIIAGYYQKMAPDTILSIPKPTPLLNDWAGFTLKKPGQAKFSTFTTMAMVNPFTHKIYTSDALTDRLLEWDGNFNQRKVTTLPSTTVNALFKKDDKGNNIGIFSSIGQIQAVDFPNGRVLNINLDSKTDTTANLVADDLARPVQTLEGDFNKDGLTDVVILGQGHYKGGVYLFKQNPDHSYAQSNISNKAGAVQAVAGDFNNDGWQDLMILFGSGDEGLWLFLNDHKGGFTEKNLLRFPPVYGSTSFQLADMDHDGKPDLIYTSGYNFNDSRILKPYHGVYIFKNMGNWDFKQKWFYPLDGCTKAIAADFDADGDLDIATSSFYTDLQHNPGEGFVYFEQVSPFNFKAHAVPVSNYGRWFTMDVGDFNNDGKPDIILGNYSTGFMIQGIKPFWDAKTPFIVLENNFKK</sequence>
<dbReference type="KEGG" id="mgot:MgSA37_01626"/>
<name>A0A120MYQ8_9SPHI</name>
<dbReference type="OrthoDB" id="974255at2"/>
<dbReference type="SUPFAM" id="SSF46626">
    <property type="entry name" value="Cytochrome c"/>
    <property type="match status" value="1"/>
</dbReference>
<evidence type="ECO:0000313" key="1">
    <source>
        <dbReference type="EMBL" id="BAU53458.1"/>
    </source>
</evidence>
<dbReference type="GO" id="GO:0009055">
    <property type="term" value="F:electron transfer activity"/>
    <property type="evidence" value="ECO:0007669"/>
    <property type="project" value="InterPro"/>
</dbReference>
<dbReference type="Pfam" id="PF01839">
    <property type="entry name" value="FG-GAP"/>
    <property type="match status" value="1"/>
</dbReference>
<dbReference type="RefSeq" id="WP_096351033.1">
    <property type="nucleotide sequence ID" value="NZ_AP017313.1"/>
</dbReference>
<gene>
    <name evidence="1" type="ORF">MgSA37_01626</name>
</gene>
<dbReference type="Proteomes" id="UP000218263">
    <property type="component" value="Chromosome"/>
</dbReference>
<proteinExistence type="predicted"/>
<dbReference type="InterPro" id="IPR013517">
    <property type="entry name" value="FG-GAP"/>
</dbReference>
<reference evidence="1 2" key="1">
    <citation type="submission" date="2015-12" db="EMBL/GenBank/DDBJ databases">
        <title>Genome sequence of Mucilaginibacter gotjawali.</title>
        <authorList>
            <person name="Lee J.S."/>
            <person name="Lee K.C."/>
            <person name="Kim K.K."/>
            <person name="Lee B.W."/>
        </authorList>
    </citation>
    <scope>NUCLEOTIDE SEQUENCE [LARGE SCALE GENOMIC DNA]</scope>
    <source>
        <strain evidence="1 2">SA3-7</strain>
    </source>
</reference>
<dbReference type="GO" id="GO:0020037">
    <property type="term" value="F:heme binding"/>
    <property type="evidence" value="ECO:0007669"/>
    <property type="project" value="InterPro"/>
</dbReference>
<dbReference type="Pfam" id="PF13517">
    <property type="entry name" value="FG-GAP_3"/>
    <property type="match status" value="1"/>
</dbReference>
<organism evidence="1 2">
    <name type="scientific">Mucilaginibacter gotjawali</name>
    <dbReference type="NCBI Taxonomy" id="1550579"/>
    <lineage>
        <taxon>Bacteria</taxon>
        <taxon>Pseudomonadati</taxon>
        <taxon>Bacteroidota</taxon>
        <taxon>Sphingobacteriia</taxon>
        <taxon>Sphingobacteriales</taxon>
        <taxon>Sphingobacteriaceae</taxon>
        <taxon>Mucilaginibacter</taxon>
    </lineage>
</organism>
<keyword evidence="2" id="KW-1185">Reference proteome</keyword>
<dbReference type="SUPFAM" id="SSF69318">
    <property type="entry name" value="Integrin alpha N-terminal domain"/>
    <property type="match status" value="1"/>
</dbReference>
<evidence type="ECO:0000313" key="2">
    <source>
        <dbReference type="Proteomes" id="UP000218263"/>
    </source>
</evidence>
<dbReference type="PANTHER" id="PTHR44103:SF1">
    <property type="entry name" value="PROPROTEIN CONVERTASE P"/>
    <property type="match status" value="1"/>
</dbReference>
<dbReference type="PANTHER" id="PTHR44103">
    <property type="entry name" value="PROPROTEIN CONVERTASE P"/>
    <property type="match status" value="1"/>
</dbReference>
<dbReference type="InterPro" id="IPR028994">
    <property type="entry name" value="Integrin_alpha_N"/>
</dbReference>
<accession>A0A120MYQ8</accession>
<protein>
    <submittedName>
        <fullName evidence="1">FG-GAP repeat protein</fullName>
    </submittedName>
</protein>
<dbReference type="InterPro" id="IPR036909">
    <property type="entry name" value="Cyt_c-like_dom_sf"/>
</dbReference>
<dbReference type="EMBL" id="AP017313">
    <property type="protein sequence ID" value="BAU53458.1"/>
    <property type="molecule type" value="Genomic_DNA"/>
</dbReference>